<name>A0ACA9S8W8_9GLOM</name>
<sequence length="67" mass="8283">WKRERENRIVKDYKYDFVDVHEFEHHDCFHKLRYSWVFIIVLKAVMVYIADLYSMTALLLNNNWAST</sequence>
<feature type="non-terminal residue" evidence="1">
    <location>
        <position position="1"/>
    </location>
</feature>
<comment type="caution">
    <text evidence="1">The sequence shown here is derived from an EMBL/GenBank/DDBJ whole genome shotgun (WGS) entry which is preliminary data.</text>
</comment>
<organism evidence="1 2">
    <name type="scientific">Racocetra persica</name>
    <dbReference type="NCBI Taxonomy" id="160502"/>
    <lineage>
        <taxon>Eukaryota</taxon>
        <taxon>Fungi</taxon>
        <taxon>Fungi incertae sedis</taxon>
        <taxon>Mucoromycota</taxon>
        <taxon>Glomeromycotina</taxon>
        <taxon>Glomeromycetes</taxon>
        <taxon>Diversisporales</taxon>
        <taxon>Gigasporaceae</taxon>
        <taxon>Racocetra</taxon>
    </lineage>
</organism>
<evidence type="ECO:0000313" key="2">
    <source>
        <dbReference type="Proteomes" id="UP000789920"/>
    </source>
</evidence>
<protein>
    <submittedName>
        <fullName evidence="1">19047_t:CDS:1</fullName>
    </submittedName>
</protein>
<reference evidence="1" key="1">
    <citation type="submission" date="2021-06" db="EMBL/GenBank/DDBJ databases">
        <authorList>
            <person name="Kallberg Y."/>
            <person name="Tangrot J."/>
            <person name="Rosling A."/>
        </authorList>
    </citation>
    <scope>NUCLEOTIDE SEQUENCE</scope>
    <source>
        <strain evidence="1">MA461A</strain>
    </source>
</reference>
<dbReference type="Proteomes" id="UP000789920">
    <property type="component" value="Unassembled WGS sequence"/>
</dbReference>
<proteinExistence type="predicted"/>
<gene>
    <name evidence="1" type="ORF">RPERSI_LOCUS27649</name>
</gene>
<evidence type="ECO:0000313" key="1">
    <source>
        <dbReference type="EMBL" id="CAG8829982.1"/>
    </source>
</evidence>
<feature type="non-terminal residue" evidence="1">
    <location>
        <position position="67"/>
    </location>
</feature>
<accession>A0ACA9S8W8</accession>
<keyword evidence="2" id="KW-1185">Reference proteome</keyword>
<dbReference type="EMBL" id="CAJVQC010098276">
    <property type="protein sequence ID" value="CAG8829982.1"/>
    <property type="molecule type" value="Genomic_DNA"/>
</dbReference>